<evidence type="ECO:0000313" key="4">
    <source>
        <dbReference type="Proteomes" id="UP001187192"/>
    </source>
</evidence>
<keyword evidence="4" id="KW-1185">Reference proteome</keyword>
<sequence length="205" mass="23565">MFAKIHFWIFFFLLPFLGFDLELDLLHSRWLSPFRRSVKLGSRSFQKSVQEADLPRMPRRTPPSGFILLLHRRRLRGVPASAVKLLRGGSSRPPPPVLRASSPSIAVRRLYSPDPRSFDTLRITTLAHLNFNNNIEREKKKNRATTLTRLVETSMAHQFDNRYLTLPKFVIDCVERRFAAGEDAEWSGGLEAASTRWRTLGYGGE</sequence>
<proteinExistence type="predicted"/>
<evidence type="ECO:0000313" key="3">
    <source>
        <dbReference type="EMBL" id="GMN29300.1"/>
    </source>
</evidence>
<evidence type="ECO:0000313" key="2">
    <source>
        <dbReference type="EMBL" id="GMN29288.1"/>
    </source>
</evidence>
<feature type="chain" id="PRO_5041891652" evidence="1">
    <location>
        <begin position="19"/>
        <end position="205"/>
    </location>
</feature>
<protein>
    <submittedName>
        <fullName evidence="3">Uncharacterized protein</fullName>
    </submittedName>
</protein>
<evidence type="ECO:0000256" key="1">
    <source>
        <dbReference type="SAM" id="SignalP"/>
    </source>
</evidence>
<comment type="caution">
    <text evidence="3">The sequence shown here is derived from an EMBL/GenBank/DDBJ whole genome shotgun (WGS) entry which is preliminary data.</text>
</comment>
<gene>
    <name evidence="2" type="ORF">TIFTF001_049513</name>
    <name evidence="3" type="ORF">TIFTF001_049515</name>
</gene>
<accession>A0AA87ZB89</accession>
<keyword evidence="1" id="KW-0732">Signal</keyword>
<dbReference type="EMBL" id="BTGU01007198">
    <property type="protein sequence ID" value="GMN29300.1"/>
    <property type="molecule type" value="Genomic_DNA"/>
</dbReference>
<reference evidence="3" key="1">
    <citation type="submission" date="2023-07" db="EMBL/GenBank/DDBJ databases">
        <title>draft genome sequence of fig (Ficus carica).</title>
        <authorList>
            <person name="Takahashi T."/>
            <person name="Nishimura K."/>
        </authorList>
    </citation>
    <scope>NUCLEOTIDE SEQUENCE</scope>
</reference>
<dbReference type="AlphaFoldDB" id="A0AA87ZB89"/>
<name>A0AA87ZB89_FICCA</name>
<dbReference type="EMBL" id="BTGU01007197">
    <property type="protein sequence ID" value="GMN29288.1"/>
    <property type="molecule type" value="Genomic_DNA"/>
</dbReference>
<feature type="signal peptide" evidence="1">
    <location>
        <begin position="1"/>
        <end position="18"/>
    </location>
</feature>
<organism evidence="3 4">
    <name type="scientific">Ficus carica</name>
    <name type="common">Common fig</name>
    <dbReference type="NCBI Taxonomy" id="3494"/>
    <lineage>
        <taxon>Eukaryota</taxon>
        <taxon>Viridiplantae</taxon>
        <taxon>Streptophyta</taxon>
        <taxon>Embryophyta</taxon>
        <taxon>Tracheophyta</taxon>
        <taxon>Spermatophyta</taxon>
        <taxon>Magnoliopsida</taxon>
        <taxon>eudicotyledons</taxon>
        <taxon>Gunneridae</taxon>
        <taxon>Pentapetalae</taxon>
        <taxon>rosids</taxon>
        <taxon>fabids</taxon>
        <taxon>Rosales</taxon>
        <taxon>Moraceae</taxon>
        <taxon>Ficeae</taxon>
        <taxon>Ficus</taxon>
    </lineage>
</organism>
<dbReference type="Proteomes" id="UP001187192">
    <property type="component" value="Unassembled WGS sequence"/>
</dbReference>